<dbReference type="InterPro" id="IPR026444">
    <property type="entry name" value="Secre_tail"/>
</dbReference>
<dbReference type="Proteomes" id="UP000030185">
    <property type="component" value="Unassembled WGS sequence"/>
</dbReference>
<keyword evidence="3" id="KW-1185">Reference proteome</keyword>
<dbReference type="Pfam" id="PF18962">
    <property type="entry name" value="Por_Secre_tail"/>
    <property type="match status" value="1"/>
</dbReference>
<feature type="domain" description="Secretion system C-terminal sorting" evidence="1">
    <location>
        <begin position="571"/>
        <end position="647"/>
    </location>
</feature>
<organism evidence="2 3">
    <name type="scientific">Sporocytophaga myxococcoides</name>
    <dbReference type="NCBI Taxonomy" id="153721"/>
    <lineage>
        <taxon>Bacteria</taxon>
        <taxon>Pseudomonadati</taxon>
        <taxon>Bacteroidota</taxon>
        <taxon>Cytophagia</taxon>
        <taxon>Cytophagales</taxon>
        <taxon>Cytophagaceae</taxon>
        <taxon>Sporocytophaga</taxon>
    </lineage>
</organism>
<protein>
    <recommendedName>
        <fullName evidence="1">Secretion system C-terminal sorting domain-containing protein</fullName>
    </recommendedName>
</protein>
<proteinExistence type="predicted"/>
<reference evidence="2 3" key="1">
    <citation type="submission" date="2014-09" db="EMBL/GenBank/DDBJ databases">
        <title>Sporocytophaga myxococcoides PG-01 genome sequencing.</title>
        <authorList>
            <person name="Liu L."/>
            <person name="Gao P.J."/>
            <person name="Chen G.J."/>
            <person name="Wang L.S."/>
        </authorList>
    </citation>
    <scope>NUCLEOTIDE SEQUENCE [LARGE SCALE GENOMIC DNA]</scope>
    <source>
        <strain evidence="2 3">PG-01</strain>
    </source>
</reference>
<sequence length="650" mass="71229">MTVIATLVLGKTNGQPVLMKVIPTGSTNFTTMEDRLFFTSADSLWTSNGTAASTYFIKKTGEPFLNVTNLRLGSFIYFTTLQADGKTALWRTNGTGVNTTKIAAYPTIKPLIVYNGALYLGIDDGVRGYELWKLNLSNVLNIVKDINPGAGDGLANNIIISSGSLYFPAFAGPGGFNIWKSTGSAASTVMAVDLPFTALGLNLTDVNGIIFFSREYTSGFINYGELWKSNGTTAGTSIIKSLSDDFVTFSFTQLLKYKDKLYFYLIENSGVDFVSLWSSNGSSAGTIEIKHNIFIDIALSPMFITNNTLVMTASNLFQLPLKKSDGTSPGTVNFYTFSNFYSGSVLEPTEKLFFFTDNATVSGVESFDEIYQSDLTTQNSRSLRELYGTSFAGSNNIRNAAGNVYFTTRLAFSSNPEERKLRLWFYNPTKPSSNIPYFTLVNATTNEDIAWLHNNDYIFKQAPLQINVRWNPTTNPGSVTFNLNSIPYRTDNSAPFSLAGDTGGDYNQWPVTTGNYNISARPYSLPNGAGTPGPVSNVFVNVVATSTLKSSEADNDINNIESPESVHFEAYPNPSSDNFSFSVLNNETGVAKAEIYKADGTLVEKLLETNVNEGETVTFSWNGTQYLQGVYICKYTSGKKQIIKKIVLTK</sequence>
<evidence type="ECO:0000313" key="3">
    <source>
        <dbReference type="Proteomes" id="UP000030185"/>
    </source>
</evidence>
<accession>A0A098LJ65</accession>
<comment type="caution">
    <text evidence="2">The sequence shown here is derived from an EMBL/GenBank/DDBJ whole genome shotgun (WGS) entry which is preliminary data.</text>
</comment>
<evidence type="ECO:0000259" key="1">
    <source>
        <dbReference type="Pfam" id="PF18962"/>
    </source>
</evidence>
<dbReference type="eggNOG" id="COG1520">
    <property type="taxonomic scope" value="Bacteria"/>
</dbReference>
<gene>
    <name evidence="2" type="ORF">MYP_3427</name>
</gene>
<dbReference type="STRING" id="153721.MYP_3427"/>
<name>A0A098LJ65_9BACT</name>
<dbReference type="EMBL" id="BBLT01000007">
    <property type="protein sequence ID" value="GAL86198.1"/>
    <property type="molecule type" value="Genomic_DNA"/>
</dbReference>
<dbReference type="NCBIfam" id="TIGR04183">
    <property type="entry name" value="Por_Secre_tail"/>
    <property type="match status" value="1"/>
</dbReference>
<evidence type="ECO:0000313" key="2">
    <source>
        <dbReference type="EMBL" id="GAL86198.1"/>
    </source>
</evidence>
<dbReference type="AlphaFoldDB" id="A0A098LJ65"/>
<dbReference type="eggNOG" id="COG3055">
    <property type="taxonomic scope" value="Bacteria"/>
</dbReference>